<dbReference type="RefSeq" id="WP_282220778.1">
    <property type="nucleotide sequence ID" value="NZ_CP118246.1"/>
</dbReference>
<accession>A0ABY7YT19</accession>
<evidence type="ECO:0000313" key="2">
    <source>
        <dbReference type="Proteomes" id="UP001220530"/>
    </source>
</evidence>
<protein>
    <submittedName>
        <fullName evidence="1">Uncharacterized protein</fullName>
    </submittedName>
</protein>
<gene>
    <name evidence="1" type="ORF">PSQ19_13700</name>
</gene>
<name>A0ABY7YT19_9HYPH</name>
<keyword evidence="2" id="KW-1185">Reference proteome</keyword>
<reference evidence="1 2" key="1">
    <citation type="submission" date="2023-02" db="EMBL/GenBank/DDBJ databases">
        <title>Devosia algicola sp. nov., isolated from the phycosphere of marine algae.</title>
        <authorList>
            <person name="Kim J.M."/>
            <person name="Lee J.K."/>
            <person name="Choi B.J."/>
            <person name="Bayburt H."/>
            <person name="Jeon C.O."/>
        </authorList>
    </citation>
    <scope>NUCLEOTIDE SEQUENCE [LARGE SCALE GENOMIC DNA]</scope>
    <source>
        <strain evidence="1 2">G20-9</strain>
    </source>
</reference>
<organism evidence="1 2">
    <name type="scientific">Devosia algicola</name>
    <dbReference type="NCBI Taxonomy" id="3026418"/>
    <lineage>
        <taxon>Bacteria</taxon>
        <taxon>Pseudomonadati</taxon>
        <taxon>Pseudomonadota</taxon>
        <taxon>Alphaproteobacteria</taxon>
        <taxon>Hyphomicrobiales</taxon>
        <taxon>Devosiaceae</taxon>
        <taxon>Devosia</taxon>
    </lineage>
</organism>
<sequence>MTFELNGAAAPKNNAAPAGALIAESSDQNFKADVIDASVQGSCIGGFLGAMVWPVPRPDPDT</sequence>
<proteinExistence type="predicted"/>
<evidence type="ECO:0000313" key="1">
    <source>
        <dbReference type="EMBL" id="WDR04396.1"/>
    </source>
</evidence>
<dbReference type="EMBL" id="CP118246">
    <property type="protein sequence ID" value="WDR04396.1"/>
    <property type="molecule type" value="Genomic_DNA"/>
</dbReference>
<dbReference type="Proteomes" id="UP001220530">
    <property type="component" value="Chromosome"/>
</dbReference>